<dbReference type="RefSeq" id="WP_034617969.1">
    <property type="nucleotide sequence ID" value="NZ_JSUM01000019.1"/>
</dbReference>
<dbReference type="SUPFAM" id="SSF103088">
    <property type="entry name" value="OmpA-like"/>
    <property type="match status" value="1"/>
</dbReference>
<keyword evidence="2 4" id="KW-0472">Membrane</keyword>
<dbReference type="Gene3D" id="3.30.1330.60">
    <property type="entry name" value="OmpA-like domain"/>
    <property type="match status" value="1"/>
</dbReference>
<dbReference type="Proteomes" id="UP000030380">
    <property type="component" value="Unassembled WGS sequence"/>
</dbReference>
<comment type="subcellular location">
    <subcellularLocation>
        <location evidence="1">Cell outer membrane</location>
    </subcellularLocation>
</comment>
<dbReference type="PANTHER" id="PTHR30329:SF21">
    <property type="entry name" value="LIPOPROTEIN YIAD-RELATED"/>
    <property type="match status" value="1"/>
</dbReference>
<dbReference type="PRINTS" id="PR01021">
    <property type="entry name" value="OMPADOMAIN"/>
</dbReference>
<dbReference type="AlphaFoldDB" id="A0A0A3AP01"/>
<evidence type="ECO:0000256" key="3">
    <source>
        <dbReference type="ARBA" id="ARBA00023237"/>
    </source>
</evidence>
<reference evidence="6 7" key="1">
    <citation type="submission" date="2014-11" db="EMBL/GenBank/DDBJ databases">
        <title>Draft genome sequence of Chelonobacter oris 1662T, associated with respiratory disease in Hermann's Tortoises.</title>
        <authorList>
            <person name="Kudirkiene E."/>
            <person name="Hansen M.J."/>
            <person name="Bojesen A.M."/>
        </authorList>
    </citation>
    <scope>NUCLEOTIDE SEQUENCE [LARGE SCALE GENOMIC DNA]</scope>
    <source>
        <strain evidence="6 7">1662</strain>
    </source>
</reference>
<accession>A0A0A3AP01</accession>
<dbReference type="InterPro" id="IPR006664">
    <property type="entry name" value="OMP_bac"/>
</dbReference>
<comment type="caution">
    <text evidence="6">The sequence shown here is derived from an EMBL/GenBank/DDBJ whole genome shotgun (WGS) entry which is preliminary data.</text>
</comment>
<dbReference type="PROSITE" id="PS51123">
    <property type="entry name" value="OMPA_2"/>
    <property type="match status" value="1"/>
</dbReference>
<proteinExistence type="predicted"/>
<evidence type="ECO:0000256" key="1">
    <source>
        <dbReference type="ARBA" id="ARBA00004442"/>
    </source>
</evidence>
<evidence type="ECO:0000256" key="4">
    <source>
        <dbReference type="PROSITE-ProRule" id="PRU00473"/>
    </source>
</evidence>
<gene>
    <name evidence="6" type="ORF">OA57_11370</name>
</gene>
<dbReference type="STRING" id="505317.OA57_11370"/>
<dbReference type="InterPro" id="IPR036737">
    <property type="entry name" value="OmpA-like_sf"/>
</dbReference>
<dbReference type="OrthoDB" id="6896077at2"/>
<evidence type="ECO:0000256" key="2">
    <source>
        <dbReference type="ARBA" id="ARBA00023136"/>
    </source>
</evidence>
<dbReference type="PANTHER" id="PTHR30329">
    <property type="entry name" value="STATOR ELEMENT OF FLAGELLAR MOTOR COMPLEX"/>
    <property type="match status" value="1"/>
</dbReference>
<keyword evidence="3" id="KW-0998">Cell outer membrane</keyword>
<name>A0A0A3AP01_9PAST</name>
<protein>
    <recommendedName>
        <fullName evidence="5">OmpA-like domain-containing protein</fullName>
    </recommendedName>
</protein>
<dbReference type="CDD" id="cd07185">
    <property type="entry name" value="OmpA_C-like"/>
    <property type="match status" value="1"/>
</dbReference>
<organism evidence="6 7">
    <name type="scientific">Chelonobacter oris</name>
    <dbReference type="NCBI Taxonomy" id="505317"/>
    <lineage>
        <taxon>Bacteria</taxon>
        <taxon>Pseudomonadati</taxon>
        <taxon>Pseudomonadota</taxon>
        <taxon>Gammaproteobacteria</taxon>
        <taxon>Pasteurellales</taxon>
        <taxon>Pasteurellaceae</taxon>
        <taxon>Chelonobacter</taxon>
    </lineage>
</organism>
<dbReference type="GO" id="GO:0009279">
    <property type="term" value="C:cell outer membrane"/>
    <property type="evidence" value="ECO:0007669"/>
    <property type="project" value="UniProtKB-SubCell"/>
</dbReference>
<dbReference type="InterPro" id="IPR006665">
    <property type="entry name" value="OmpA-like"/>
</dbReference>
<keyword evidence="7" id="KW-1185">Reference proteome</keyword>
<dbReference type="EMBL" id="JSUM01000019">
    <property type="protein sequence ID" value="KGQ69517.1"/>
    <property type="molecule type" value="Genomic_DNA"/>
</dbReference>
<evidence type="ECO:0000313" key="7">
    <source>
        <dbReference type="Proteomes" id="UP000030380"/>
    </source>
</evidence>
<dbReference type="InterPro" id="IPR050330">
    <property type="entry name" value="Bact_OuterMem_StrucFunc"/>
</dbReference>
<evidence type="ECO:0000313" key="6">
    <source>
        <dbReference type="EMBL" id="KGQ69517.1"/>
    </source>
</evidence>
<dbReference type="Pfam" id="PF00691">
    <property type="entry name" value="OmpA"/>
    <property type="match status" value="1"/>
</dbReference>
<feature type="domain" description="OmpA-like" evidence="5">
    <location>
        <begin position="168"/>
        <end position="300"/>
    </location>
</feature>
<evidence type="ECO:0000259" key="5">
    <source>
        <dbReference type="PROSITE" id="PS51123"/>
    </source>
</evidence>
<sequence length="302" mass="33438">MKKQMILLATVFSLSACSLPDSGRPLETWQNYIPATVSTENLAVNQGLVVFYRDSSVHGPAVNVYVNGDYQTSLLENGFSPIILCADRNLITTSFSTNTGAGNRTQGIKFVTPSQQVTYIKIKQSKRDGLPMFEQVDPEIGFEEVKALQMQSQTLSRVLPTACNQTDYILDAKLLNANATFPLNKYNYNDVLPEGKRNIQEFADKIKGMTKQTISKIEINGYTDPAGSPVYNQTLSKRRADAIREVLVNENITFSMTAVGYGEKDLVVPNCQAEHPKSVAARTACNLPNRRVEIIVYGNQPN</sequence>
<dbReference type="PROSITE" id="PS51257">
    <property type="entry name" value="PROKAR_LIPOPROTEIN"/>
    <property type="match status" value="1"/>
</dbReference>